<dbReference type="SUPFAM" id="SSF57196">
    <property type="entry name" value="EGF/Laminin"/>
    <property type="match status" value="2"/>
</dbReference>
<dbReference type="Gene3D" id="2.10.25.10">
    <property type="entry name" value="Laminin"/>
    <property type="match status" value="3"/>
</dbReference>
<dbReference type="Gene3D" id="2.60.40.2030">
    <property type="match status" value="1"/>
</dbReference>
<evidence type="ECO:0000256" key="7">
    <source>
        <dbReference type="ARBA" id="ARBA00022553"/>
    </source>
</evidence>
<dbReference type="InterPro" id="IPR036116">
    <property type="entry name" value="FN3_sf"/>
</dbReference>
<evidence type="ECO:0000256" key="4">
    <source>
        <dbReference type="ARBA" id="ARBA00007449"/>
    </source>
</evidence>
<evidence type="ECO:0000256" key="14">
    <source>
        <dbReference type="ARBA" id="ARBA00022889"/>
    </source>
</evidence>
<feature type="region of interest" description="Disordered" evidence="26">
    <location>
        <begin position="1392"/>
        <end position="1435"/>
    </location>
</feature>
<feature type="signal peptide" evidence="28">
    <location>
        <begin position="1"/>
        <end position="27"/>
    </location>
</feature>
<dbReference type="Gene3D" id="4.10.1240.30">
    <property type="match status" value="1"/>
</dbReference>
<feature type="region of interest" description="Disordered" evidence="26">
    <location>
        <begin position="1104"/>
        <end position="1136"/>
    </location>
</feature>
<dbReference type="FunFam" id="2.60.40.10:FF:000452">
    <property type="entry name" value="Integrin beta"/>
    <property type="match status" value="1"/>
</dbReference>
<evidence type="ECO:0000256" key="20">
    <source>
        <dbReference type="ARBA" id="ARBA00023157"/>
    </source>
</evidence>
<dbReference type="GO" id="GO:0007160">
    <property type="term" value="P:cell-matrix adhesion"/>
    <property type="evidence" value="ECO:0007669"/>
    <property type="project" value="InterPro"/>
</dbReference>
<dbReference type="FunFam" id="4.10.1240.30:FF:000003">
    <property type="entry name" value="Integrin beta"/>
    <property type="match status" value="1"/>
</dbReference>
<keyword evidence="14 25" id="KW-0130">Cell adhesion</keyword>
<dbReference type="EMBL" id="VCEA01000001">
    <property type="protein sequence ID" value="KAB0365951.1"/>
    <property type="molecule type" value="Genomic_DNA"/>
</dbReference>
<reference evidence="30 31" key="1">
    <citation type="submission" date="2019-06" db="EMBL/GenBank/DDBJ databases">
        <title>Discovery of a novel chromosome fission-fusion reversal in muntjac.</title>
        <authorList>
            <person name="Mudd A.B."/>
            <person name="Bredeson J.V."/>
            <person name="Baum R."/>
            <person name="Hockemeyer D."/>
            <person name="Rokhsar D.S."/>
        </authorList>
    </citation>
    <scope>NUCLEOTIDE SEQUENCE [LARGE SCALE GENOMIC DNA]</scope>
    <source>
        <strain evidence="30">UTSW_UCB_Mm</strain>
        <tissue evidence="30">Fibroblast cell line</tissue>
    </source>
</reference>
<evidence type="ECO:0000256" key="11">
    <source>
        <dbReference type="ARBA" id="ARBA00022737"/>
    </source>
</evidence>
<keyword evidence="19" id="KW-0564">Palmitate</keyword>
<dbReference type="SUPFAM" id="SSF69687">
    <property type="entry name" value="Integrin beta tail domain"/>
    <property type="match status" value="1"/>
</dbReference>
<dbReference type="GO" id="GO:0016477">
    <property type="term" value="P:cell migration"/>
    <property type="evidence" value="ECO:0007669"/>
    <property type="project" value="TreeGrafter"/>
</dbReference>
<dbReference type="GO" id="GO:0030056">
    <property type="term" value="C:hemidesmosome"/>
    <property type="evidence" value="ECO:0007669"/>
    <property type="project" value="UniProtKB-SubCell"/>
</dbReference>
<keyword evidence="17 25" id="KW-0401">Integrin</keyword>
<dbReference type="SUPFAM" id="SSF53300">
    <property type="entry name" value="vWA-like"/>
    <property type="match status" value="1"/>
</dbReference>
<gene>
    <name evidence="30" type="ORF">FD754_010107</name>
</gene>
<evidence type="ECO:0000256" key="21">
    <source>
        <dbReference type="ARBA" id="ARBA00023170"/>
    </source>
</evidence>
<dbReference type="InterPro" id="IPR003961">
    <property type="entry name" value="FN3_dom"/>
</dbReference>
<dbReference type="GO" id="GO:0008305">
    <property type="term" value="C:integrin complex"/>
    <property type="evidence" value="ECO:0007669"/>
    <property type="project" value="InterPro"/>
</dbReference>
<dbReference type="InterPro" id="IPR012896">
    <property type="entry name" value="Integrin_bsu_tail"/>
</dbReference>
<dbReference type="PROSITE" id="PS00243">
    <property type="entry name" value="I_EGF_1"/>
    <property type="match status" value="2"/>
</dbReference>
<evidence type="ECO:0000256" key="27">
    <source>
        <dbReference type="SAM" id="Phobius"/>
    </source>
</evidence>
<dbReference type="InterPro" id="IPR040622">
    <property type="entry name" value="EGF_integrin_1"/>
</dbReference>
<dbReference type="InterPro" id="IPR038081">
    <property type="entry name" value="CalX-like_sf"/>
</dbReference>
<feature type="compositionally biased region" description="Gly residues" evidence="26">
    <location>
        <begin position="1404"/>
        <end position="1426"/>
    </location>
</feature>
<keyword evidence="7" id="KW-0597">Phosphoprotein</keyword>
<dbReference type="FunFam" id="3.30.1680.10:FF:000002">
    <property type="entry name" value="Integrin beta"/>
    <property type="match status" value="1"/>
</dbReference>
<feature type="chain" id="PRO_5024371236" description="Integrin beta" evidence="28">
    <location>
        <begin position="28"/>
        <end position="1807"/>
    </location>
</feature>
<keyword evidence="21" id="KW-0675">Receptor</keyword>
<keyword evidence="15" id="KW-0965">Cell junction</keyword>
<dbReference type="InterPro" id="IPR015812">
    <property type="entry name" value="Integrin_bsu"/>
</dbReference>
<comment type="caution">
    <text evidence="30">The sequence shown here is derived from an EMBL/GenBank/DDBJ whole genome shotgun (WGS) entry which is preliminary data.</text>
</comment>
<evidence type="ECO:0000256" key="22">
    <source>
        <dbReference type="ARBA" id="ARBA00023180"/>
    </source>
</evidence>
<evidence type="ECO:0000256" key="5">
    <source>
        <dbReference type="ARBA" id="ARBA00022475"/>
    </source>
</evidence>
<dbReference type="FunFam" id="2.60.40.2030:FF:000004">
    <property type="entry name" value="Integrin beta"/>
    <property type="match status" value="1"/>
</dbReference>
<sequence length="1807" mass="199506">MAGPHPSPWTRLLLAALLTISFPGAMANRCKKAQVESCTECIRVDKDCAYCTDEVFKERRCNTQAELLAAGCRLESVVVMENSFEITEEGQIDTTLRRSQVAPQALRVRLRPGEEWRFELQVFEPLESPMDLYILMDFSNSMSDDLDNLKKMGQDLAQVLRQLTSDYTIGFGKFVDKVSVPQTDMRPEKLKEPWPNSDPPFSFKNVISLTKDVEEFRNKLKGERISGNLDAPEGGFDAILQTAVCTRDIGWRPDSTHLLVFSTESAFHYEADGANVLAGIMRRNDEECHLDPTGSYTQYKMQDYPSVPTLVRLLGQHNIIPIFAVTNYSYSYYERLSSYFPVSSLGVLQEDSSNIVDLLQEAFNRIRSNLDIRALDSPRSLRTEVTSRMFQKTDTGSFFIRRGEVGTYQVQLRAIEDLDGAHACQLPEADQKGTIHLKPSFSNGLRMDVGIICDVCSCELQKEERSSRCNFHGDFMCGHCVCHEGWSGKTCNCSTGSQSDLQPCRREGEDKACSGRGECQCGHCVCYGEGRYEGQFCEYDNFQCPRTSGVLCNDRGRCSMGQCVCEPGWTGLSCDCPLSNATCIDSNGGLCNGRGYCECGRCHCNQQSLYTDTVCEINYSAIRLGLCEDLRSCVQCQAWGTGEKKGHTCEECSFKVKMVDELKKAEEVVEHCSFRDEDDDCNYSYTVEGDGAPGPNSTVLVQRRKECPPGTFWWLIPLLIFLLLVPVLLLLLCWKYCACCKACLALLPCCNRGHMVGFKEDHYMLRENLMASDHLDTPLLRSGNLKGRDTVRWKITNNVQRPGFASHAAGINPSELATPRRSSGCGGSPRARASQPSLARQLNEVYRQITGAHNLQQTKFRQQPNAGKKQDHTIVDTVLMAPRSAKQALLKLTEKHVEQGAFHELKVAPGYYTLTADQDARGMVEFQEGVELVDVRVPLFIRPEDDDEKQLLVEAIDVPVGTATLGRRLVNITIIKEQASGIVSFEQPEYLVSSGEHVARIPVVRRILDSGKSQVSYRTQDNTAKGNRDYIPAEGELLFQPGETWKELQVKLLELQEMDSLLRGPQTRRFYIQLSNPKFGARLGQPQSATVIIGDRDELDRSVMNQTVSSPPPPRGDLGAPQNPNAKAAGSRKIHFNWLPPPGKPTGYRVKYWIQGDSESEAHLLDSKAPSVELTNLYPYCDYEMKVCAYGAQGEGPYSSPVSCRTHQEVPSEPGRLAFNVVSSTVTQLSWAEPAETNGEITAYEVCYGLVNEDNRPIGPMKKVLVDGPKKRTLLIENLRESQPYRYTVKARNGAGWGPEREAIINLATQPKRPMSIPIIPDIPIVDAQSGEDYESFLMYSDDVLRSPAGSQRPSVSDDTGGGWKFEPLLGEELDLRRVTWRLPPELIPRLSAGSRLSSDSGPPGDGAADGGARGAGGEGAGGPQGGHLVNGRMDFAFPGSANSLHRMTVSTAAHGTHLSPQLPHRMLSTSSTLTRDYHSLTRTEHSHSATLPRDYSTLTSLSSQSSRLAAGVPNTPTRLVFSALGPTSLKVSWQEPQCERALQGYSVEYQLLNGGELYHLNIPNPSQTSVVVEDLLPNHSYVFRVRAQSQQGWGPEREGVITIESQVHPQSPLCPLPGSAFTLSTPSAPGPLVFTALSPDSLQLSWERPRRPDGDILGYLVTCEMAHGGEPATTFLVDGDSPESRLTVPGLSENVPYKFKVQAKTTQGFGPEREGIITIESQDGGPFPQLGGHSGLLQHPVSGEYSGITTHSSATEPFLLDGLTLGSQHLEASGSLTRHVTEEFVSRTLTTSGTLSTHVDQQFFQT</sequence>
<dbReference type="InterPro" id="IPR000742">
    <property type="entry name" value="EGF"/>
</dbReference>
<evidence type="ECO:0000256" key="15">
    <source>
        <dbReference type="ARBA" id="ARBA00022949"/>
    </source>
</evidence>
<evidence type="ECO:0000256" key="17">
    <source>
        <dbReference type="ARBA" id="ARBA00023037"/>
    </source>
</evidence>
<keyword evidence="10 28" id="KW-0732">Signal</keyword>
<dbReference type="Gene3D" id="3.40.50.410">
    <property type="entry name" value="von Willebrand factor, type A domain"/>
    <property type="match status" value="1"/>
</dbReference>
<evidence type="ECO:0000256" key="8">
    <source>
        <dbReference type="ARBA" id="ARBA00022692"/>
    </source>
</evidence>
<keyword evidence="22" id="KW-0325">Glycoprotein</keyword>
<keyword evidence="23" id="KW-0449">Lipoprotein</keyword>
<dbReference type="FunFam" id="2.60.40.10:FF:000424">
    <property type="entry name" value="Integrin beta"/>
    <property type="match status" value="1"/>
</dbReference>
<dbReference type="FunFam" id="3.40.50.410:FF:000036">
    <property type="entry name" value="Integrin beta"/>
    <property type="match status" value="1"/>
</dbReference>
<evidence type="ECO:0000256" key="18">
    <source>
        <dbReference type="ARBA" id="ARBA00023136"/>
    </source>
</evidence>
<dbReference type="Pfam" id="PF03160">
    <property type="entry name" value="Calx-beta"/>
    <property type="match status" value="1"/>
</dbReference>
<dbReference type="FunFam" id="2.10.25.10:FF:000212">
    <property type="entry name" value="Integrin beta"/>
    <property type="match status" value="1"/>
</dbReference>
<dbReference type="Pfam" id="PF17205">
    <property type="entry name" value="PSI_integrin"/>
    <property type="match status" value="1"/>
</dbReference>
<dbReference type="InterPro" id="IPR013783">
    <property type="entry name" value="Ig-like_fold"/>
</dbReference>
<evidence type="ECO:0000256" key="28">
    <source>
        <dbReference type="SAM" id="SignalP"/>
    </source>
</evidence>
<dbReference type="GO" id="GO:0009986">
    <property type="term" value="C:cell surface"/>
    <property type="evidence" value="ECO:0007669"/>
    <property type="project" value="TreeGrafter"/>
</dbReference>
<dbReference type="FunFam" id="2.10.25.10:FF:000215">
    <property type="entry name" value="Integrin beta"/>
    <property type="match status" value="1"/>
</dbReference>
<organism evidence="30 31">
    <name type="scientific">Muntiacus muntjak</name>
    <name type="common">Barking deer</name>
    <name type="synonym">Indian muntjac</name>
    <dbReference type="NCBI Taxonomy" id="9888"/>
    <lineage>
        <taxon>Eukaryota</taxon>
        <taxon>Metazoa</taxon>
        <taxon>Chordata</taxon>
        <taxon>Craniata</taxon>
        <taxon>Vertebrata</taxon>
        <taxon>Euteleostomi</taxon>
        <taxon>Mammalia</taxon>
        <taxon>Eutheria</taxon>
        <taxon>Laurasiatheria</taxon>
        <taxon>Artiodactyla</taxon>
        <taxon>Ruminantia</taxon>
        <taxon>Pecora</taxon>
        <taxon>Cervidae</taxon>
        <taxon>Muntiacinae</taxon>
        <taxon>Muntiacus</taxon>
    </lineage>
</organism>
<dbReference type="InterPro" id="IPR036465">
    <property type="entry name" value="vWFA_dom_sf"/>
</dbReference>
<dbReference type="Gene3D" id="2.60.40.10">
    <property type="entry name" value="Immunoglobulins"/>
    <property type="match status" value="4"/>
</dbReference>
<keyword evidence="16 27" id="KW-1133">Transmembrane helix</keyword>
<dbReference type="GO" id="GO:0033627">
    <property type="term" value="P:cell adhesion mediated by integrin"/>
    <property type="evidence" value="ECO:0007669"/>
    <property type="project" value="TreeGrafter"/>
</dbReference>
<evidence type="ECO:0000256" key="26">
    <source>
        <dbReference type="SAM" id="MobiDB-lite"/>
    </source>
</evidence>
<proteinExistence type="inferred from homology"/>
<keyword evidence="6" id="KW-0245">EGF-like domain</keyword>
<evidence type="ECO:0000259" key="29">
    <source>
        <dbReference type="PROSITE" id="PS50853"/>
    </source>
</evidence>
<evidence type="ECO:0000313" key="30">
    <source>
        <dbReference type="EMBL" id="KAB0365951.1"/>
    </source>
</evidence>
<feature type="domain" description="Fibronectin type-III" evidence="29">
    <location>
        <begin position="1213"/>
        <end position="1312"/>
    </location>
</feature>
<dbReference type="Gene3D" id="3.30.1680.10">
    <property type="entry name" value="ligand-binding face of the semaphorins, domain 2"/>
    <property type="match status" value="1"/>
</dbReference>
<feature type="domain" description="Fibronectin type-III" evidence="29">
    <location>
        <begin position="1120"/>
        <end position="1209"/>
    </location>
</feature>
<dbReference type="PIRSF" id="PIRSF002513">
    <property type="entry name" value="Integrin_B4"/>
    <property type="match status" value="1"/>
</dbReference>
<comment type="similarity">
    <text evidence="4 25">Belongs to the integrin beta chain family.</text>
</comment>
<evidence type="ECO:0000256" key="24">
    <source>
        <dbReference type="ARBA" id="ARBA00060371"/>
    </source>
</evidence>
<dbReference type="InterPro" id="IPR033760">
    <property type="entry name" value="Integrin_beta_N"/>
</dbReference>
<dbReference type="PROSITE" id="PS52047">
    <property type="entry name" value="I_EGF_2"/>
    <property type="match status" value="2"/>
</dbReference>
<dbReference type="PANTHER" id="PTHR10082">
    <property type="entry name" value="INTEGRIN BETA SUBUNIT"/>
    <property type="match status" value="1"/>
</dbReference>
<keyword evidence="9" id="KW-0479">Metal-binding</keyword>
<dbReference type="PRINTS" id="PR01186">
    <property type="entry name" value="INTEGRINB"/>
</dbReference>
<keyword evidence="11" id="KW-0677">Repeat</keyword>
<keyword evidence="31" id="KW-1185">Reference proteome</keyword>
<evidence type="ECO:0000256" key="12">
    <source>
        <dbReference type="ARBA" id="ARBA00022837"/>
    </source>
</evidence>
<dbReference type="SMART" id="SM00060">
    <property type="entry name" value="FN3"/>
    <property type="match status" value="4"/>
</dbReference>
<dbReference type="GO" id="GO:0005178">
    <property type="term" value="F:integrin binding"/>
    <property type="evidence" value="ECO:0007669"/>
    <property type="project" value="TreeGrafter"/>
</dbReference>
<keyword evidence="12" id="KW-0106">Calcium</keyword>
<accession>A0A5N3WWD1</accession>
<dbReference type="Pfam" id="PF00362">
    <property type="entry name" value="Integrin_beta"/>
    <property type="match status" value="1"/>
</dbReference>
<dbReference type="FunFam" id="2.60.40.10:FF:000146">
    <property type="entry name" value="Integrin beta"/>
    <property type="match status" value="2"/>
</dbReference>
<keyword evidence="18 27" id="KW-0472">Membrane</keyword>
<dbReference type="FunFam" id="2.10.25.10:FF:000287">
    <property type="entry name" value="Integrin beta"/>
    <property type="match status" value="1"/>
</dbReference>
<dbReference type="SMART" id="SM01242">
    <property type="entry name" value="Integrin_B_tail"/>
    <property type="match status" value="1"/>
</dbReference>
<evidence type="ECO:0000256" key="6">
    <source>
        <dbReference type="ARBA" id="ARBA00022536"/>
    </source>
</evidence>
<keyword evidence="5" id="KW-1003">Cell membrane</keyword>
<evidence type="ECO:0000256" key="3">
    <source>
        <dbReference type="ARBA" id="ARBA00004251"/>
    </source>
</evidence>
<feature type="domain" description="Fibronectin type-III" evidence="29">
    <location>
        <begin position="1629"/>
        <end position="1725"/>
    </location>
</feature>
<keyword evidence="8 25" id="KW-0812">Transmembrane</keyword>
<evidence type="ECO:0000256" key="2">
    <source>
        <dbReference type="ARBA" id="ARBA00004246"/>
    </source>
</evidence>
<dbReference type="InterPro" id="IPR012013">
    <property type="entry name" value="Integrin_bsu-4"/>
</dbReference>
<dbReference type="SMART" id="SM00237">
    <property type="entry name" value="Calx_beta"/>
    <property type="match status" value="1"/>
</dbReference>
<keyword evidence="20" id="KW-1015">Disulfide bond</keyword>
<dbReference type="SUPFAM" id="SSF49265">
    <property type="entry name" value="Fibronectin type III"/>
    <property type="match status" value="2"/>
</dbReference>
<evidence type="ECO:0000256" key="10">
    <source>
        <dbReference type="ARBA" id="ARBA00022729"/>
    </source>
</evidence>
<dbReference type="Pfam" id="PF18372">
    <property type="entry name" value="I-EGF_1"/>
    <property type="match status" value="1"/>
</dbReference>
<evidence type="ECO:0000256" key="13">
    <source>
        <dbReference type="ARBA" id="ARBA00022842"/>
    </source>
</evidence>
<dbReference type="Pfam" id="PF00041">
    <property type="entry name" value="fn3"/>
    <property type="match status" value="4"/>
</dbReference>
<comment type="subcellular location">
    <subcellularLocation>
        <location evidence="2">Cell junction</location>
        <location evidence="2">Focal adhesion</location>
    </subcellularLocation>
    <subcellularLocation>
        <location evidence="24">Cell junction</location>
        <location evidence="24">Hemidesmosome</location>
    </subcellularLocation>
    <subcellularLocation>
        <location evidence="1">Cell membrane</location>
        <topology evidence="1">Lipid-anchor</topology>
    </subcellularLocation>
    <subcellularLocation>
        <location evidence="3 25">Cell membrane</location>
        <topology evidence="3 25">Single-pass type I membrane protein</topology>
    </subcellularLocation>
</comment>
<evidence type="ECO:0000256" key="16">
    <source>
        <dbReference type="ARBA" id="ARBA00022989"/>
    </source>
</evidence>
<dbReference type="PROSITE" id="PS00022">
    <property type="entry name" value="EGF_1"/>
    <property type="match status" value="1"/>
</dbReference>
<dbReference type="PRINTS" id="PR00014">
    <property type="entry name" value="FNTYPEIII"/>
</dbReference>
<dbReference type="GO" id="GO:0098609">
    <property type="term" value="P:cell-cell adhesion"/>
    <property type="evidence" value="ECO:0007669"/>
    <property type="project" value="TreeGrafter"/>
</dbReference>
<evidence type="ECO:0000313" key="31">
    <source>
        <dbReference type="Proteomes" id="UP000326458"/>
    </source>
</evidence>
<dbReference type="GO" id="GO:0031581">
    <property type="term" value="P:hemidesmosome assembly"/>
    <property type="evidence" value="ECO:0007669"/>
    <property type="project" value="InterPro"/>
</dbReference>
<dbReference type="InterPro" id="IPR057243">
    <property type="entry name" value="Integrin_I-EGF_CS"/>
</dbReference>
<dbReference type="GO" id="GO:0005925">
    <property type="term" value="C:focal adhesion"/>
    <property type="evidence" value="ECO:0007669"/>
    <property type="project" value="UniProtKB-SubCell"/>
</dbReference>
<dbReference type="Pfam" id="PF23106">
    <property type="entry name" value="EGF_Teneurin"/>
    <property type="match status" value="1"/>
</dbReference>
<evidence type="ECO:0000256" key="19">
    <source>
        <dbReference type="ARBA" id="ARBA00023139"/>
    </source>
</evidence>
<dbReference type="CDD" id="cd00063">
    <property type="entry name" value="FN3"/>
    <property type="match status" value="4"/>
</dbReference>
<dbReference type="Gene3D" id="2.60.40.1510">
    <property type="entry name" value="ntegrin, alpha v. Chain A, domain 3"/>
    <property type="match status" value="1"/>
</dbReference>
<dbReference type="GO" id="GO:0046872">
    <property type="term" value="F:metal ion binding"/>
    <property type="evidence" value="ECO:0007669"/>
    <property type="project" value="UniProtKB-KW"/>
</dbReference>
<evidence type="ECO:0000256" key="9">
    <source>
        <dbReference type="ARBA" id="ARBA00022723"/>
    </source>
</evidence>
<dbReference type="Proteomes" id="UP000326458">
    <property type="component" value="Unassembled WGS sequence"/>
</dbReference>
<dbReference type="SUPFAM" id="SSF141072">
    <property type="entry name" value="CalX-like"/>
    <property type="match status" value="1"/>
</dbReference>
<dbReference type="FunFam" id="2.60.40.1510:FF:000006">
    <property type="entry name" value="Integrin beta"/>
    <property type="match status" value="1"/>
</dbReference>
<dbReference type="PANTHER" id="PTHR10082:SF42">
    <property type="entry name" value="INTEGRIN BETA-4"/>
    <property type="match status" value="1"/>
</dbReference>
<dbReference type="Pfam" id="PF07965">
    <property type="entry name" value="Integrin_B_tail"/>
    <property type="match status" value="1"/>
</dbReference>
<dbReference type="InterPro" id="IPR002369">
    <property type="entry name" value="Integrin_bsu_VWA"/>
</dbReference>
<protein>
    <recommendedName>
        <fullName evidence="25">Integrin beta</fullName>
    </recommendedName>
</protein>
<feature type="region of interest" description="Disordered" evidence="26">
    <location>
        <begin position="805"/>
        <end position="838"/>
    </location>
</feature>
<evidence type="ECO:0000256" key="23">
    <source>
        <dbReference type="ARBA" id="ARBA00023288"/>
    </source>
</evidence>
<evidence type="ECO:0000256" key="25">
    <source>
        <dbReference type="RuleBase" id="RU000633"/>
    </source>
</evidence>
<evidence type="ECO:0000256" key="1">
    <source>
        <dbReference type="ARBA" id="ARBA00004193"/>
    </source>
</evidence>
<dbReference type="PROSITE" id="PS50853">
    <property type="entry name" value="FN3"/>
    <property type="match status" value="4"/>
</dbReference>
<dbReference type="SMART" id="SM00187">
    <property type="entry name" value="INB"/>
    <property type="match status" value="1"/>
</dbReference>
<name>A0A5N3WWD1_MUNMU</name>
<dbReference type="InterPro" id="IPR036349">
    <property type="entry name" value="Integrin_bsu_tail_dom_sf"/>
</dbReference>
<dbReference type="SUPFAM" id="SSF103575">
    <property type="entry name" value="Plexin repeat"/>
    <property type="match status" value="1"/>
</dbReference>
<keyword evidence="13" id="KW-0460">Magnesium</keyword>
<feature type="domain" description="Fibronectin type-III" evidence="29">
    <location>
        <begin position="1516"/>
        <end position="1611"/>
    </location>
</feature>
<dbReference type="GO" id="GO:0007229">
    <property type="term" value="P:integrin-mediated signaling pathway"/>
    <property type="evidence" value="ECO:0007669"/>
    <property type="project" value="UniProtKB-KW"/>
</dbReference>
<dbReference type="InterPro" id="IPR003644">
    <property type="entry name" value="Calx_beta"/>
</dbReference>
<feature type="transmembrane region" description="Helical" evidence="27">
    <location>
        <begin position="712"/>
        <end position="734"/>
    </location>
</feature>